<accession>A0A1X2GSX2</accession>
<keyword evidence="3" id="KW-1185">Reference proteome</keyword>
<evidence type="ECO:0000256" key="1">
    <source>
        <dbReference type="SAM" id="MobiDB-lite"/>
    </source>
</evidence>
<sequence>MVATSTWAKLSLGNGSLVILTDVAGHGHHSVRSLCHVSSQAGACQSNPPSHWRGQSWIPSISGGQRKSLPWTAEENNFQ</sequence>
<organism evidence="2 3">
    <name type="scientific">Hesseltinella vesiculosa</name>
    <dbReference type="NCBI Taxonomy" id="101127"/>
    <lineage>
        <taxon>Eukaryota</taxon>
        <taxon>Fungi</taxon>
        <taxon>Fungi incertae sedis</taxon>
        <taxon>Mucoromycota</taxon>
        <taxon>Mucoromycotina</taxon>
        <taxon>Mucoromycetes</taxon>
        <taxon>Mucorales</taxon>
        <taxon>Cunninghamellaceae</taxon>
        <taxon>Hesseltinella</taxon>
    </lineage>
</organism>
<dbReference type="EMBL" id="MCGT01000004">
    <property type="protein sequence ID" value="ORX60555.1"/>
    <property type="molecule type" value="Genomic_DNA"/>
</dbReference>
<evidence type="ECO:0000313" key="2">
    <source>
        <dbReference type="EMBL" id="ORX60555.1"/>
    </source>
</evidence>
<dbReference type="AlphaFoldDB" id="A0A1X2GSX2"/>
<gene>
    <name evidence="2" type="ORF">DM01DRAFT_6108</name>
</gene>
<protein>
    <submittedName>
        <fullName evidence="2">Uncharacterized protein</fullName>
    </submittedName>
</protein>
<comment type="caution">
    <text evidence="2">The sequence shown here is derived from an EMBL/GenBank/DDBJ whole genome shotgun (WGS) entry which is preliminary data.</text>
</comment>
<feature type="region of interest" description="Disordered" evidence="1">
    <location>
        <begin position="42"/>
        <end position="79"/>
    </location>
</feature>
<proteinExistence type="predicted"/>
<evidence type="ECO:0000313" key="3">
    <source>
        <dbReference type="Proteomes" id="UP000242146"/>
    </source>
</evidence>
<name>A0A1X2GSX2_9FUNG</name>
<dbReference type="Proteomes" id="UP000242146">
    <property type="component" value="Unassembled WGS sequence"/>
</dbReference>
<reference evidence="2 3" key="1">
    <citation type="submission" date="2016-07" db="EMBL/GenBank/DDBJ databases">
        <title>Pervasive Adenine N6-methylation of Active Genes in Fungi.</title>
        <authorList>
            <consortium name="DOE Joint Genome Institute"/>
            <person name="Mondo S.J."/>
            <person name="Dannebaum R.O."/>
            <person name="Kuo R.C."/>
            <person name="Labutti K."/>
            <person name="Haridas S."/>
            <person name="Kuo A."/>
            <person name="Salamov A."/>
            <person name="Ahrendt S.R."/>
            <person name="Lipzen A."/>
            <person name="Sullivan W."/>
            <person name="Andreopoulos W.B."/>
            <person name="Clum A."/>
            <person name="Lindquist E."/>
            <person name="Daum C."/>
            <person name="Ramamoorthy G.K."/>
            <person name="Gryganskyi A."/>
            <person name="Culley D."/>
            <person name="Magnuson J.K."/>
            <person name="James T.Y."/>
            <person name="O'Malley M.A."/>
            <person name="Stajich J.E."/>
            <person name="Spatafora J.W."/>
            <person name="Visel A."/>
            <person name="Grigoriev I.V."/>
        </authorList>
    </citation>
    <scope>NUCLEOTIDE SEQUENCE [LARGE SCALE GENOMIC DNA]</scope>
    <source>
        <strain evidence="2 3">NRRL 3301</strain>
    </source>
</reference>